<organism evidence="2 3">
    <name type="scientific">Hyphomonas atlantica</name>
    <dbReference type="NCBI Taxonomy" id="1280948"/>
    <lineage>
        <taxon>Bacteria</taxon>
        <taxon>Pseudomonadati</taxon>
        <taxon>Pseudomonadota</taxon>
        <taxon>Alphaproteobacteria</taxon>
        <taxon>Hyphomonadales</taxon>
        <taxon>Hyphomonadaceae</taxon>
        <taxon>Hyphomonas</taxon>
    </lineage>
</organism>
<reference evidence="1 4" key="2">
    <citation type="journal article" date="2018" name="Nat. Biotechnol.">
        <title>A standardized bacterial taxonomy based on genome phylogeny substantially revises the tree of life.</title>
        <authorList>
            <person name="Parks D.H."/>
            <person name="Chuvochina M."/>
            <person name="Waite D.W."/>
            <person name="Rinke C."/>
            <person name="Skarshewski A."/>
            <person name="Chaumeil P.A."/>
            <person name="Hugenholtz P."/>
        </authorList>
    </citation>
    <scope>NUCLEOTIDE SEQUENCE [LARGE SCALE GENOMIC DNA]</scope>
    <source>
        <strain evidence="1">UBA10378</strain>
    </source>
</reference>
<dbReference type="eggNOG" id="COG2513">
    <property type="taxonomic scope" value="Bacteria"/>
</dbReference>
<dbReference type="InterPro" id="IPR040442">
    <property type="entry name" value="Pyrv_kinase-like_dom_sf"/>
</dbReference>
<dbReference type="SUPFAM" id="SSF51621">
    <property type="entry name" value="Phosphoenolpyruvate/pyruvate domain"/>
    <property type="match status" value="1"/>
</dbReference>
<dbReference type="Proteomes" id="UP000263957">
    <property type="component" value="Unassembled WGS sequence"/>
</dbReference>
<dbReference type="EMBL" id="AWFH01000063">
    <property type="protein sequence ID" value="KCZ57866.1"/>
    <property type="molecule type" value="Genomic_DNA"/>
</dbReference>
<gene>
    <name evidence="1" type="ORF">DD728_13345</name>
    <name evidence="2" type="ORF">HY36_11865</name>
</gene>
<accession>A0A059DWW1</accession>
<dbReference type="GO" id="GO:0016829">
    <property type="term" value="F:lyase activity"/>
    <property type="evidence" value="ECO:0007669"/>
    <property type="project" value="UniProtKB-KW"/>
</dbReference>
<comment type="caution">
    <text evidence="2">The sequence shown here is derived from an EMBL/GenBank/DDBJ whole genome shotgun (WGS) entry which is preliminary data.</text>
</comment>
<dbReference type="OrthoDB" id="9785398at2"/>
<dbReference type="PANTHER" id="PTHR42905">
    <property type="entry name" value="PHOSPHOENOLPYRUVATE CARBOXYLASE"/>
    <property type="match status" value="1"/>
</dbReference>
<evidence type="ECO:0000313" key="1">
    <source>
        <dbReference type="EMBL" id="HBQ49837.1"/>
    </source>
</evidence>
<dbReference type="PATRIC" id="fig|1280948.3.peg.3495"/>
<keyword evidence="1" id="KW-0456">Lyase</keyword>
<name>A0A059DWW1_9PROT</name>
<dbReference type="PANTHER" id="PTHR42905:SF16">
    <property type="entry name" value="CARBOXYPHOSPHONOENOLPYRUVATE PHOSPHONOMUTASE-LIKE PROTEIN (AFU_ORTHOLOGUE AFUA_5G07230)"/>
    <property type="match status" value="1"/>
</dbReference>
<dbReference type="STRING" id="1280948.HY36_11865"/>
<dbReference type="AlphaFoldDB" id="A0A059DWW1"/>
<proteinExistence type="predicted"/>
<protein>
    <submittedName>
        <fullName evidence="1">Isocitrate lyase/phosphoenolpyruvate mutase family protein</fullName>
    </submittedName>
</protein>
<evidence type="ECO:0000313" key="4">
    <source>
        <dbReference type="Proteomes" id="UP000263957"/>
    </source>
</evidence>
<evidence type="ECO:0000313" key="2">
    <source>
        <dbReference type="EMBL" id="KCZ57866.1"/>
    </source>
</evidence>
<keyword evidence="3" id="KW-1185">Reference proteome</keyword>
<dbReference type="InterPro" id="IPR039556">
    <property type="entry name" value="ICL/PEPM"/>
</dbReference>
<evidence type="ECO:0000313" key="3">
    <source>
        <dbReference type="Proteomes" id="UP000024547"/>
    </source>
</evidence>
<dbReference type="Gene3D" id="3.20.20.60">
    <property type="entry name" value="Phosphoenolpyruvate-binding domains"/>
    <property type="match status" value="1"/>
</dbReference>
<dbReference type="Pfam" id="PF13714">
    <property type="entry name" value="PEP_mutase"/>
    <property type="match status" value="1"/>
</dbReference>
<dbReference type="InterPro" id="IPR015813">
    <property type="entry name" value="Pyrv/PenolPyrv_kinase-like_dom"/>
</dbReference>
<reference evidence="2 3" key="1">
    <citation type="journal article" date="2014" name="Antonie Van Leeuwenhoek">
        <title>Hyphomonas beringensis sp. nov. and Hyphomonas chukchiensis sp. nov., isolated from surface seawater of the Bering Sea and Chukchi Sea.</title>
        <authorList>
            <person name="Li C."/>
            <person name="Lai Q."/>
            <person name="Li G."/>
            <person name="Dong C."/>
            <person name="Wang J."/>
            <person name="Liao Y."/>
            <person name="Shao Z."/>
        </authorList>
    </citation>
    <scope>NUCLEOTIDE SEQUENCE [LARGE SCALE GENOMIC DNA]</scope>
    <source>
        <strain evidence="2 3">22II1-22F38</strain>
    </source>
</reference>
<dbReference type="CDD" id="cd00377">
    <property type="entry name" value="ICL_PEPM"/>
    <property type="match status" value="1"/>
</dbReference>
<dbReference type="EMBL" id="DOGS01000265">
    <property type="protein sequence ID" value="HBQ49837.1"/>
    <property type="molecule type" value="Genomic_DNA"/>
</dbReference>
<dbReference type="RefSeq" id="WP_035555625.1">
    <property type="nucleotide sequence ID" value="NZ_AWFH01000063.1"/>
</dbReference>
<sequence length="274" mass="29385">MISQADRAARFTALHEQDGMFLMPNPWDVGSAKILAGLGYKALATTSSGFAATEGLEDYQVTRDMKMAHIARLASATDLPLSADLENGFGDTPEDCAETIRLGANAGLVGGSIEDFTRNPDAPQYEIARAADRVRASVEAARALPFHFTLTARAENFFTGIPDLADTIARLQAYQDAGADVLYAPGLRSVDDVRTVVSSVDRPVNVLAIPGMFPFTLPDLEAAGVKRASLGPLLLNTAYSALAHAADEILNQRTFSYQSQPFATQEWASLMART</sequence>
<keyword evidence="1" id="KW-0670">Pyruvate</keyword>
<dbReference type="Proteomes" id="UP000024547">
    <property type="component" value="Unassembled WGS sequence"/>
</dbReference>